<evidence type="ECO:0000313" key="3">
    <source>
        <dbReference type="Proteomes" id="UP000012429"/>
    </source>
</evidence>
<evidence type="ECO:0000256" key="1">
    <source>
        <dbReference type="SAM" id="MobiDB-lite"/>
    </source>
</evidence>
<protein>
    <submittedName>
        <fullName evidence="2">Uncharacterized protein</fullName>
    </submittedName>
</protein>
<reference evidence="2 3" key="1">
    <citation type="journal article" date="2012" name="BMC Genomics">
        <title>Genomic basis of broad host range and environmental adaptability of Rhizobium tropici CIAT 899 and Rhizobium sp. PRF 81 which are used in inoculants for common bean (Phaseolus vulgaris L.).</title>
        <authorList>
            <person name="Ormeno-Orrillo E."/>
            <person name="Menna P."/>
            <person name="Almeida L.G."/>
            <person name="Ollero F.J."/>
            <person name="Nicolas M.F."/>
            <person name="Pains Rodrigues E."/>
            <person name="Shigueyoshi Nakatani A."/>
            <person name="Silva Batista J.S."/>
            <person name="Oliveira Chueire L.M."/>
            <person name="Souza R.C."/>
            <person name="Ribeiro Vasconcelos A.T."/>
            <person name="Megias M."/>
            <person name="Hungria M."/>
            <person name="Martinez-Romero E."/>
        </authorList>
    </citation>
    <scope>NUCLEOTIDE SEQUENCE [LARGE SCALE GENOMIC DNA]</scope>
    <source>
        <strain evidence="2 3">PRF 81</strain>
    </source>
</reference>
<evidence type="ECO:0000313" key="2">
    <source>
        <dbReference type="EMBL" id="ENN89583.1"/>
    </source>
</evidence>
<name>N6UH89_9HYPH</name>
<organism evidence="2 3">
    <name type="scientific">Rhizobium freirei PRF 81</name>
    <dbReference type="NCBI Taxonomy" id="363754"/>
    <lineage>
        <taxon>Bacteria</taxon>
        <taxon>Pseudomonadati</taxon>
        <taxon>Pseudomonadota</taxon>
        <taxon>Alphaproteobacteria</taxon>
        <taxon>Hyphomicrobiales</taxon>
        <taxon>Rhizobiaceae</taxon>
        <taxon>Rhizobium/Agrobacterium group</taxon>
        <taxon>Rhizobium</taxon>
    </lineage>
</organism>
<feature type="compositionally biased region" description="Basic and acidic residues" evidence="1">
    <location>
        <begin position="70"/>
        <end position="92"/>
    </location>
</feature>
<proteinExistence type="predicted"/>
<comment type="caution">
    <text evidence="2">The sequence shown here is derived from an EMBL/GenBank/DDBJ whole genome shotgun (WGS) entry which is preliminary data.</text>
</comment>
<gene>
    <name evidence="2" type="ORF">RHSP_59864</name>
</gene>
<accession>N6UH89</accession>
<dbReference type="EMBL" id="AQHN01000005">
    <property type="protein sequence ID" value="ENN89583.1"/>
    <property type="molecule type" value="Genomic_DNA"/>
</dbReference>
<feature type="region of interest" description="Disordered" evidence="1">
    <location>
        <begin position="70"/>
        <end position="103"/>
    </location>
</feature>
<sequence length="368" mass="40224">MHGAEQPGGLQAGLFDLPENALAVFHFVAGGDDGGVFRGIGFLQLRHQILAAAAVGRCFFGMGRLQRQHGRDQQDRQCERKGCGKPKQDVAGRRLHRPHRLGSEGRYHQNLPFAEGISLALESGFREACRDRILLYTHRTEIPLMQGVNLSLRAGMGAVIDLEQPRGVDAGIDLCRRQAGVAKQLLDGAQIATTGQEMGGEGMTKRMRCGRIRQAESAAQLLHAVLDDARLQLAAAGAAKERTVRIEMVGANLAVVIDRLDNDRQQRHQPRLVALAGDAQGGCALRHVLRLQTQRFGNAQAAAIEQGQHGCVACGDPGLLMQLRLVADDGDRLGIRERLGKRFRLFRRTHRGCTGGIHQAFLFEVTQQ</sequence>
<dbReference type="AlphaFoldDB" id="N6UH89"/>
<keyword evidence="3" id="KW-1185">Reference proteome</keyword>
<dbReference type="Proteomes" id="UP000012429">
    <property type="component" value="Unassembled WGS sequence"/>
</dbReference>